<sequence>MGTSSSCHIADDETASGVMSTVASRVADSTVASRVADICEMIDQLVAGTTLSARRIAAISAMIDEVAQGRRRRTTRKRRMGNSRCYEQVSTLGEGTYGVVVKARHRATGQTVALKTLRSSPSQESVGELLREACFMAACSGHASLVALRGLVRTPSTNGCRDYYLVMEYVGPNLRQVFHERIQRGDRPFPEADVRCIVRQLLAGAETMHRNGVVHRDIKPENILVVQDGSGAGNVVKIGDYGLALSTDEQEDGTAGTRYYMAPEVLLEKPDRDTLVDLWSIGCVMAELLTGKTLFDGDDEADQLHKIFDLLGVPDDRAFWFALNSPLLGEEVQLWQARQRSAAGPENRLRELFPEALLSKEGFEVLQGLLTCNPQRRLDAAAALRLPWFADTDSMPVAAVPETGALTPRPRS</sequence>
<dbReference type="Gene3D" id="1.10.510.10">
    <property type="entry name" value="Transferase(Phosphotransferase) domain 1"/>
    <property type="match status" value="1"/>
</dbReference>
<dbReference type="Pfam" id="PF00069">
    <property type="entry name" value="Pkinase"/>
    <property type="match status" value="1"/>
</dbReference>
<dbReference type="GO" id="GO:0005524">
    <property type="term" value="F:ATP binding"/>
    <property type="evidence" value="ECO:0007669"/>
    <property type="project" value="UniProtKB-UniRule"/>
</dbReference>
<dbReference type="Gene3D" id="3.30.200.20">
    <property type="entry name" value="Phosphorylase Kinase, domain 1"/>
    <property type="match status" value="1"/>
</dbReference>
<keyword evidence="3" id="KW-0597">Phosphoprotein</keyword>
<evidence type="ECO:0000256" key="4">
    <source>
        <dbReference type="ARBA" id="ARBA00022679"/>
    </source>
</evidence>
<evidence type="ECO:0000256" key="3">
    <source>
        <dbReference type="ARBA" id="ARBA00022553"/>
    </source>
</evidence>
<keyword evidence="7 9" id="KW-0067">ATP-binding</keyword>
<evidence type="ECO:0000256" key="1">
    <source>
        <dbReference type="ARBA" id="ARBA00006485"/>
    </source>
</evidence>
<name>A0A8I7B422_HORVV</name>
<dbReference type="PROSITE" id="PS00108">
    <property type="entry name" value="PROTEIN_KINASE_ST"/>
    <property type="match status" value="1"/>
</dbReference>
<dbReference type="PROSITE" id="PS00107">
    <property type="entry name" value="PROTEIN_KINASE_ATP"/>
    <property type="match status" value="1"/>
</dbReference>
<dbReference type="InterPro" id="IPR017441">
    <property type="entry name" value="Protein_kinase_ATP_BS"/>
</dbReference>
<dbReference type="AlphaFoldDB" id="A0A8I7B422"/>
<keyword evidence="5 9" id="KW-0547">Nucleotide-binding</keyword>
<keyword evidence="13" id="KW-1185">Reference proteome</keyword>
<keyword evidence="4" id="KW-0808">Transferase</keyword>
<organism evidence="12 13">
    <name type="scientific">Hordeum vulgare subsp. vulgare</name>
    <name type="common">Domesticated barley</name>
    <dbReference type="NCBI Taxonomy" id="112509"/>
    <lineage>
        <taxon>Eukaryota</taxon>
        <taxon>Viridiplantae</taxon>
        <taxon>Streptophyta</taxon>
        <taxon>Embryophyta</taxon>
        <taxon>Tracheophyta</taxon>
        <taxon>Spermatophyta</taxon>
        <taxon>Magnoliopsida</taxon>
        <taxon>Liliopsida</taxon>
        <taxon>Poales</taxon>
        <taxon>Poaceae</taxon>
        <taxon>BOP clade</taxon>
        <taxon>Pooideae</taxon>
        <taxon>Triticodae</taxon>
        <taxon>Triticeae</taxon>
        <taxon>Hordeinae</taxon>
        <taxon>Hordeum</taxon>
    </lineage>
</organism>
<evidence type="ECO:0000256" key="5">
    <source>
        <dbReference type="ARBA" id="ARBA00022741"/>
    </source>
</evidence>
<reference evidence="12" key="2">
    <citation type="submission" date="2020-10" db="EMBL/GenBank/DDBJ databases">
        <authorList>
            <person name="Scholz U."/>
            <person name="Mascher M."/>
            <person name="Fiebig A."/>
        </authorList>
    </citation>
    <scope>NUCLEOTIDE SEQUENCE [LARGE SCALE GENOMIC DNA]</scope>
    <source>
        <strain evidence="12">cv. Morex</strain>
    </source>
</reference>
<keyword evidence="6" id="KW-0418">Kinase</keyword>
<reference evidence="13" key="1">
    <citation type="journal article" date="2012" name="Nature">
        <title>A physical, genetic and functional sequence assembly of the barley genome.</title>
        <authorList>
            <consortium name="The International Barley Genome Sequencing Consortium"/>
            <person name="Mayer K.F."/>
            <person name="Waugh R."/>
            <person name="Brown J.W."/>
            <person name="Schulman A."/>
            <person name="Langridge P."/>
            <person name="Platzer M."/>
            <person name="Fincher G.B."/>
            <person name="Muehlbauer G.J."/>
            <person name="Sato K."/>
            <person name="Close T.J."/>
            <person name="Wise R.P."/>
            <person name="Stein N."/>
        </authorList>
    </citation>
    <scope>NUCLEOTIDE SEQUENCE [LARGE SCALE GENOMIC DNA]</scope>
    <source>
        <strain evidence="13">cv. Morex</strain>
    </source>
</reference>
<evidence type="ECO:0000313" key="12">
    <source>
        <dbReference type="EnsemblPlants" id="HORVU.MOREX.r3.2HG0202600.1.CDS1"/>
    </source>
</evidence>
<dbReference type="GO" id="GO:0008353">
    <property type="term" value="F:RNA polymerase II CTD heptapeptide repeat kinase activity"/>
    <property type="evidence" value="ECO:0007669"/>
    <property type="project" value="UniProtKB-EC"/>
</dbReference>
<feature type="binding site" evidence="9">
    <location>
        <position position="115"/>
    </location>
    <ligand>
        <name>ATP</name>
        <dbReference type="ChEBI" id="CHEBI:30616"/>
    </ligand>
</feature>
<dbReference type="PANTHER" id="PTHR24056:SF412">
    <property type="entry name" value="PROTEIN KINASE DOMAIN-CONTAINING PROTEIN"/>
    <property type="match status" value="1"/>
</dbReference>
<accession>A0A8I7B422</accession>
<dbReference type="OrthoDB" id="667113at2759"/>
<dbReference type="RefSeq" id="XP_044968899.1">
    <property type="nucleotide sequence ID" value="XM_045112964.1"/>
</dbReference>
<evidence type="ECO:0000313" key="13">
    <source>
        <dbReference type="Proteomes" id="UP000011116"/>
    </source>
</evidence>
<evidence type="ECO:0000256" key="7">
    <source>
        <dbReference type="ARBA" id="ARBA00022840"/>
    </source>
</evidence>
<evidence type="ECO:0000259" key="11">
    <source>
        <dbReference type="PROSITE" id="PS50011"/>
    </source>
</evidence>
<keyword evidence="10" id="KW-0723">Serine/threonine-protein kinase</keyword>
<feature type="domain" description="Protein kinase" evidence="11">
    <location>
        <begin position="86"/>
        <end position="389"/>
    </location>
</feature>
<dbReference type="SUPFAM" id="SSF56112">
    <property type="entry name" value="Protein kinase-like (PK-like)"/>
    <property type="match status" value="1"/>
</dbReference>
<dbReference type="InterPro" id="IPR008271">
    <property type="entry name" value="Ser/Thr_kinase_AS"/>
</dbReference>
<dbReference type="PANTHER" id="PTHR24056">
    <property type="entry name" value="CELL DIVISION PROTEIN KINASE"/>
    <property type="match status" value="1"/>
</dbReference>
<comment type="similarity">
    <text evidence="1">Belongs to the protein kinase superfamily. CMGC Ser/Thr protein kinase family. CDC2/CDKX subfamily.</text>
</comment>
<evidence type="ECO:0000256" key="8">
    <source>
        <dbReference type="ARBA" id="ARBA00049280"/>
    </source>
</evidence>
<dbReference type="Proteomes" id="UP000011116">
    <property type="component" value="Chromosome 2H"/>
</dbReference>
<dbReference type="SMR" id="A0A8I7B422"/>
<dbReference type="GeneID" id="123428839"/>
<evidence type="ECO:0000256" key="2">
    <source>
        <dbReference type="ARBA" id="ARBA00012409"/>
    </source>
</evidence>
<gene>
    <name evidence="12" type="primary">LOC123428839</name>
</gene>
<dbReference type="KEGG" id="hvg:123428839"/>
<evidence type="ECO:0000256" key="9">
    <source>
        <dbReference type="PROSITE-ProRule" id="PRU10141"/>
    </source>
</evidence>
<dbReference type="Gramene" id="HORVU.MOREX.r2.2HG0168430.1">
    <property type="protein sequence ID" value="HORVU.MOREX.r2.2HG0168430.1.CDS.1"/>
    <property type="gene ID" value="HORVU.MOREX.r2.2HG0168430"/>
</dbReference>
<dbReference type="PROSITE" id="PS50011">
    <property type="entry name" value="PROTEIN_KINASE_DOM"/>
    <property type="match status" value="1"/>
</dbReference>
<dbReference type="Gramene" id="HORVU.MOREX.r3.2HG0202600.1">
    <property type="protein sequence ID" value="HORVU.MOREX.r3.2HG0202600.1.CDS1"/>
    <property type="gene ID" value="HORVU.MOREX.r3.2HG0202600"/>
</dbReference>
<reference evidence="12" key="3">
    <citation type="submission" date="2022-01" db="UniProtKB">
        <authorList>
            <consortium name="EnsemblPlants"/>
        </authorList>
    </citation>
    <scope>IDENTIFICATION</scope>
    <source>
        <strain evidence="12">subsp. vulgare</strain>
    </source>
</reference>
<comment type="catalytic activity">
    <reaction evidence="8">
        <text>[DNA-directed RNA polymerase] + ATP = phospho-[DNA-directed RNA polymerase] + ADP + H(+)</text>
        <dbReference type="Rhea" id="RHEA:10216"/>
        <dbReference type="Rhea" id="RHEA-COMP:11321"/>
        <dbReference type="Rhea" id="RHEA-COMP:11322"/>
        <dbReference type="ChEBI" id="CHEBI:15378"/>
        <dbReference type="ChEBI" id="CHEBI:30616"/>
        <dbReference type="ChEBI" id="CHEBI:43176"/>
        <dbReference type="ChEBI" id="CHEBI:68546"/>
        <dbReference type="ChEBI" id="CHEBI:456216"/>
        <dbReference type="EC" id="2.7.11.23"/>
    </reaction>
</comment>
<dbReference type="EC" id="2.7.11.23" evidence="2"/>
<protein>
    <recommendedName>
        <fullName evidence="2">[RNA-polymerase]-subunit kinase</fullName>
        <ecNumber evidence="2">2.7.11.23</ecNumber>
    </recommendedName>
</protein>
<dbReference type="InterPro" id="IPR011009">
    <property type="entry name" value="Kinase-like_dom_sf"/>
</dbReference>
<evidence type="ECO:0000256" key="10">
    <source>
        <dbReference type="RuleBase" id="RU000304"/>
    </source>
</evidence>
<proteinExistence type="inferred from homology"/>
<dbReference type="InterPro" id="IPR050108">
    <property type="entry name" value="CDK"/>
</dbReference>
<evidence type="ECO:0000256" key="6">
    <source>
        <dbReference type="ARBA" id="ARBA00022777"/>
    </source>
</evidence>
<dbReference type="EnsemblPlants" id="HORVU.MOREX.r3.2HG0202600.1">
    <property type="protein sequence ID" value="HORVU.MOREX.r3.2HG0202600.1.CDS1"/>
    <property type="gene ID" value="HORVU.MOREX.r3.2HG0202600"/>
</dbReference>
<dbReference type="SMART" id="SM00220">
    <property type="entry name" value="S_TKc"/>
    <property type="match status" value="1"/>
</dbReference>
<dbReference type="GO" id="GO:0004674">
    <property type="term" value="F:protein serine/threonine kinase activity"/>
    <property type="evidence" value="ECO:0000318"/>
    <property type="project" value="GO_Central"/>
</dbReference>
<dbReference type="InterPro" id="IPR000719">
    <property type="entry name" value="Prot_kinase_dom"/>
</dbReference>
<dbReference type="GO" id="GO:0005634">
    <property type="term" value="C:nucleus"/>
    <property type="evidence" value="ECO:0000318"/>
    <property type="project" value="GO_Central"/>
</dbReference>